<feature type="compositionally biased region" description="Basic and acidic residues" evidence="2">
    <location>
        <begin position="1916"/>
        <end position="1940"/>
    </location>
</feature>
<feature type="compositionally biased region" description="Low complexity" evidence="2">
    <location>
        <begin position="1656"/>
        <end position="1671"/>
    </location>
</feature>
<feature type="compositionally biased region" description="Polar residues" evidence="2">
    <location>
        <begin position="829"/>
        <end position="852"/>
    </location>
</feature>
<feature type="region of interest" description="Disordered" evidence="2">
    <location>
        <begin position="1957"/>
        <end position="2139"/>
    </location>
</feature>
<feature type="compositionally biased region" description="Polar residues" evidence="2">
    <location>
        <begin position="1124"/>
        <end position="1154"/>
    </location>
</feature>
<feature type="compositionally biased region" description="Polar residues" evidence="2">
    <location>
        <begin position="860"/>
        <end position="871"/>
    </location>
</feature>
<feature type="compositionally biased region" description="Pro residues" evidence="2">
    <location>
        <begin position="1603"/>
        <end position="1612"/>
    </location>
</feature>
<keyword evidence="1" id="KW-0175">Coiled coil</keyword>
<feature type="region of interest" description="Disordered" evidence="2">
    <location>
        <begin position="956"/>
        <end position="988"/>
    </location>
</feature>
<feature type="compositionally biased region" description="Polar residues" evidence="2">
    <location>
        <begin position="2406"/>
        <end position="2417"/>
    </location>
</feature>
<feature type="region of interest" description="Disordered" evidence="2">
    <location>
        <begin position="1124"/>
        <end position="1156"/>
    </location>
</feature>
<feature type="compositionally biased region" description="Basic and acidic residues" evidence="2">
    <location>
        <begin position="2392"/>
        <end position="2405"/>
    </location>
</feature>
<feature type="region of interest" description="Disordered" evidence="2">
    <location>
        <begin position="335"/>
        <end position="365"/>
    </location>
</feature>
<feature type="compositionally biased region" description="Acidic residues" evidence="2">
    <location>
        <begin position="2679"/>
        <end position="2695"/>
    </location>
</feature>
<evidence type="ECO:0000313" key="3">
    <source>
        <dbReference type="EMBL" id="KAL0275572.1"/>
    </source>
</evidence>
<dbReference type="PANTHER" id="PTHR24216:SF65">
    <property type="entry name" value="PAXILLIN-LIKE PROTEIN 1"/>
    <property type="match status" value="1"/>
</dbReference>
<reference evidence="3" key="1">
    <citation type="journal article" date="2024" name="Gigascience">
        <title>Chromosome-level genome of the poultry shaft louse Menopon gallinae provides insight into the host-switching and adaptive evolution of parasitic lice.</title>
        <authorList>
            <person name="Xu Y."/>
            <person name="Ma L."/>
            <person name="Liu S."/>
            <person name="Liang Y."/>
            <person name="Liu Q."/>
            <person name="He Z."/>
            <person name="Tian L."/>
            <person name="Duan Y."/>
            <person name="Cai W."/>
            <person name="Li H."/>
            <person name="Song F."/>
        </authorList>
    </citation>
    <scope>NUCLEOTIDE SEQUENCE</scope>
    <source>
        <strain evidence="3">Cailab_2023a</strain>
    </source>
</reference>
<feature type="compositionally biased region" description="Low complexity" evidence="2">
    <location>
        <begin position="1247"/>
        <end position="1268"/>
    </location>
</feature>
<organism evidence="3">
    <name type="scientific">Menopon gallinae</name>
    <name type="common">poultry shaft louse</name>
    <dbReference type="NCBI Taxonomy" id="328185"/>
    <lineage>
        <taxon>Eukaryota</taxon>
        <taxon>Metazoa</taxon>
        <taxon>Ecdysozoa</taxon>
        <taxon>Arthropoda</taxon>
        <taxon>Hexapoda</taxon>
        <taxon>Insecta</taxon>
        <taxon>Pterygota</taxon>
        <taxon>Neoptera</taxon>
        <taxon>Paraneoptera</taxon>
        <taxon>Psocodea</taxon>
        <taxon>Troctomorpha</taxon>
        <taxon>Phthiraptera</taxon>
        <taxon>Amblycera</taxon>
        <taxon>Menoponidae</taxon>
        <taxon>Menopon</taxon>
    </lineage>
</organism>
<feature type="region of interest" description="Disordered" evidence="2">
    <location>
        <begin position="1485"/>
        <end position="1713"/>
    </location>
</feature>
<dbReference type="PANTHER" id="PTHR24216">
    <property type="entry name" value="PAXILLIN-RELATED"/>
    <property type="match status" value="1"/>
</dbReference>
<feature type="region of interest" description="Disordered" evidence="2">
    <location>
        <begin position="770"/>
        <end position="900"/>
    </location>
</feature>
<feature type="compositionally biased region" description="Basic and acidic residues" evidence="2">
    <location>
        <begin position="2209"/>
        <end position="2245"/>
    </location>
</feature>
<feature type="compositionally biased region" description="Low complexity" evidence="2">
    <location>
        <begin position="1180"/>
        <end position="1191"/>
    </location>
</feature>
<feature type="region of interest" description="Disordered" evidence="2">
    <location>
        <begin position="2900"/>
        <end position="2973"/>
    </location>
</feature>
<feature type="compositionally biased region" description="Low complexity" evidence="2">
    <location>
        <begin position="1564"/>
        <end position="1602"/>
    </location>
</feature>
<feature type="region of interest" description="Disordered" evidence="2">
    <location>
        <begin position="1440"/>
        <end position="1472"/>
    </location>
</feature>
<proteinExistence type="predicted"/>
<feature type="compositionally biased region" description="Polar residues" evidence="2">
    <location>
        <begin position="1694"/>
        <end position="1704"/>
    </location>
</feature>
<feature type="compositionally biased region" description="Basic and acidic residues" evidence="2">
    <location>
        <begin position="2696"/>
        <end position="2711"/>
    </location>
</feature>
<feature type="coiled-coil region" evidence="1">
    <location>
        <begin position="2428"/>
        <end position="2455"/>
    </location>
</feature>
<feature type="compositionally biased region" description="Basic and acidic residues" evidence="2">
    <location>
        <begin position="1288"/>
        <end position="1298"/>
    </location>
</feature>
<feature type="region of interest" description="Disordered" evidence="2">
    <location>
        <begin position="2850"/>
        <end position="2873"/>
    </location>
</feature>
<accession>A0AAW2I1R8</accession>
<feature type="compositionally biased region" description="Basic and acidic residues" evidence="2">
    <location>
        <begin position="2029"/>
        <end position="2066"/>
    </location>
</feature>
<feature type="compositionally biased region" description="Basic and acidic residues" evidence="2">
    <location>
        <begin position="2727"/>
        <end position="2740"/>
    </location>
</feature>
<sequence>MLRISSTNLASGNFLCTFCNRWRRDGRKFRVMSFGPDFESRYITSCQNTIKWSMTRFPYLSTIKRNSSYANRTGEKCGKRRSRESVSQRKSAFGRQDGRNKAVSLLNCYVSLDQNGSQRGDRKQIHSGKTKTMASYVDRRTPPRRSFDRQDRDAGEENLAGRTQRIIRQADAEKLKTLERIGKTVKVKTNYKILNSEDGDKPPTDLNVVRMKVRQLGKTKTVWDNYTTEKADNAFMQFQELLEVPATPKLQQFLHEQEVRRKNPPKTIRKRSVNVFKVSDPYVRQRLLKNKVNVEIYNQMHLLNEKEPQCEFAEVQCGKKKLYIAFLDDNLPQPVTHSAYPTDENSQDPPSHPKKPEPLSNKLMHMSPSQIAKVTPEKIVKIMRKSSTKKGKIVKMIHDTPKGGQDRPRSTPREKTTKFRFPHRDKDMKMIVNLKKDYSEESSSPPLIQLQQKRRDSPVAETLKFQIRKIEKYWFPTESGKIKIQYLTGVLSGIKNMLKEELPKILKASAAAIPQEAKIMQCVDQDHGDGDGIHEAVKIFNLQQDDREDIGMEQEVERVNCFKLLRTAATKPLSQPLDDKKNSDIALESSESNNLMLCDSVVHSMDRPKIKPVREVRGISTKKLVTEVGNQTDTRVSPVMEKPVPLTQKEPLVFLKRPVEAKKELPSGESAKSQKPPIGTTPKDSSSSVMEVLRSRRMLGRQKIPKPVWKEIEKISKEREAELTQVIPPQPTDQYFLQVTQKKVKSNPHWQFKQAAAAAAAAAQQQSQALQNEAQNAQVQEAYSQQVRSGESAENAHTQSQNAFQQRGQWLPQQSPRNAESPNVEDQKYQSLPMQKNSGQQLNNWLTSNSGMQPAAREAAQQSATRQTQGEKQNKTNQENKEGTGEDSQSRPREFYYPKVTGRKMKNQKLPTPAEGTEAAKLTSIFQGREPKVIPISVQVPPIYVDKDVQMYEDLKGSHSKSAAEPTSQKAPTETVPVAEESKSTTEKNWDVRENWNMQEKKVPNLRKMVRASSVNADVVHSFIIEADTLGECYSTSNKLPEFIPRTAMEYNFKYEQEPELKTFENAVAEKFMKIDDLDIIELQKTENHMQNLYESRQTPPEETAPSSNVTVGVDAETNTFVNSFSRGNSDLSAPLTQSQTSGTGYNRQVQVNPGSIKETIYPTRALSDSKIHEAPAPPTATAAGASSESTSNKEVHYKENSPACFLSFKLEDDIDTITTTRTVQPSEVAAIMNEEVVDPASRPKSPKSMLPTPSKPTKTPPTTVQSPANVKTVGTNTAVKTEPANEQTKEVVKGKEADESAPRCAKVDAEEETKDELLLKLKEELSFRLQDTWKVKDFNELTETIKPVVEQQLANVKPNNHIFLEKSILQQPPEMSSPVNNGKLEVSEVKDLKNQLEGRLPAKDKITHIVKAVAIVPNQKTRQTQETDDHKSRLATLVTETKLPMDKSKKKDDVHHKHEKKTIEPVMMGESKATDDATAKLLGISSAPEAANPKEEGSKTSDAVMDDEKRAADHLPRKDHPYLPNTPNPHFIPSRPKDKDHPYLPNWDTPPRPPSQPHHTTDPYYYQPQQPQQPQYTHNQPQQPQHPQYTHNQPQQPQHPQYTPPYQPQQPQPRYHPHPPQTNPQYQQPQPTYQPHYPQHPYHPPQPQTRPNIPQQPQTPAQPAQPTQPTRPGKSNQQTQPPPKTSQPKSFLDQFNSNTSLNIPSEIDSPDMPKFQVQKTINMYGNPLDRKMTSMNISAIFPGKLGDQESFEGHKMDDKKEWRKFVQPFVPEPKYRKWGKYANEHRKFKSVKRTAKDKDKPRPTSEIKLKELPPPKPDIKKRSDPKTLESAMKATDNTTDQSKKSDTTEKANELGNTMSKQEPGKPDAKKDAAAKGEADKKEDGSKTDLRMLDRKKEEDRQKEAGLKAKLGIKFKKPEAKKEDEQRELERQKVEDEKRISEWRMALERRRNAGEFFGYGSLEEEPPPRPRPPPPKVDTQKVQKMTNTPKPAGKTEEEKKKGDVGKRKSDLTDWEKDIIEKTSSIFRFMGEDKTRKAAEADKSKEKAKEKFSKPDESSKLDSKGDSKTGVAPKIISDKGDNTPGGGSNPADKTPKMSFEEDTDILQSRLGHYRINNDPQMDEDYNQPDPVRHGGSETNLDSYNSGHFNFGYQGDSFNLYLNRDEAEEMLQLFEKSRQRTGENSMKTGYYTGGEVIEFLPKPNEGVMASSKDKKFDGPEAEDIMDRRPSPKSGDDGKPEDKMEPKSRTVSMVPDVIQVTHIVKTYGDPSRDSKNEEKEDETMESFQKFGMLTTMSSEQDNEKKVHEYIYNSVKGSRTASDNVVDEHGRGANSGRGPKKFLDRIKNVSLKGVSDLRDSEYAPINEMYVNPSLEEMNLSPGPPREQRPDIIIKVFKKDRASDDKKNTDSAENNQRSSGKTVQFDGAHESRLQELRSCIEILKNALSSEQSEKKFLMDKKAPAGSEPAEPSDFFYNPYEQFLKMAIINGNNEMIQLKNRSASEEPEMNHSVRFLAELLNRTVSNAENEIGAAYAVHSERTVGQRLVLDHPEMESMENSNHVRNFLQLFRNAIEVTENEISQKPTKSGAGDTKKDVEKDLNSFLTVLKDTINKSDAPVGARMASKAPRPQNKRKVTRKQITEVEDEEEPRSPRTRSKKMKGSDAPLEAEAEMVTTNKMVKQEDKDENEEENLKIEEEEEEPMKADPKKSAEVEKIMKNFKVNLSDSGEMTTEDTKVTERKSDKQAPAEAAAEESAEAEATQNASEDDKVDKKKKPEKSSRVTRKSDEDDKGPRKSRDDVNVKRKGNRMKLEELQEKVKRREMETKKPWMSAEEESSDRPASEPYMVNNMLVSDEATSVQFGPPDKPKTPENREPVPEVEVEPVVISIKEFTIREEPLDVEMVSLDQRHRMNPEEQPRLPDMVGVGTQTKTGLEDSEETLQNPYPVKEEEDTPTKHNLRGKTDKTAAKKPPPKPNQNKTSMLKKTIGHFLQKRDLQTFTSVALSTTDITTLRKESLIPNRPVMWKLLTSKSNDERSSGSSVLGESLRNRIASFPYRKTDVTRSEKDMSIKEKADLKIVRIWQPKGAESSIAKKAREIPCAKPIDPEMKPAAPKPKSQ</sequence>
<feature type="region of interest" description="Disordered" evidence="2">
    <location>
        <begin position="2201"/>
        <end position="2252"/>
    </location>
</feature>
<evidence type="ECO:0000256" key="1">
    <source>
        <dbReference type="SAM" id="Coils"/>
    </source>
</evidence>
<feature type="region of interest" description="Disordered" evidence="2">
    <location>
        <begin position="70"/>
        <end position="96"/>
    </location>
</feature>
<feature type="region of interest" description="Disordered" evidence="2">
    <location>
        <begin position="2392"/>
        <end position="2423"/>
    </location>
</feature>
<feature type="compositionally biased region" description="Basic and acidic residues" evidence="2">
    <location>
        <begin position="1993"/>
        <end position="2020"/>
    </location>
</feature>
<protein>
    <submittedName>
        <fullName evidence="3">Uncharacterized protein</fullName>
    </submittedName>
</protein>
<feature type="compositionally biased region" description="Polar residues" evidence="2">
    <location>
        <begin position="795"/>
        <end position="821"/>
    </location>
</feature>
<feature type="compositionally biased region" description="Basic and acidic residues" evidence="2">
    <location>
        <begin position="1444"/>
        <end position="1457"/>
    </location>
</feature>
<feature type="region of interest" description="Disordered" evidence="2">
    <location>
        <begin position="3083"/>
        <end position="3111"/>
    </location>
</feature>
<feature type="compositionally biased region" description="Basic and acidic residues" evidence="2">
    <location>
        <begin position="2859"/>
        <end position="2870"/>
    </location>
</feature>
<feature type="compositionally biased region" description="Low complexity" evidence="2">
    <location>
        <begin position="770"/>
        <end position="782"/>
    </location>
</feature>
<feature type="region of interest" description="Disordered" evidence="2">
    <location>
        <begin position="659"/>
        <end position="689"/>
    </location>
</feature>
<feature type="region of interest" description="Disordered" evidence="2">
    <location>
        <begin position="115"/>
        <end position="162"/>
    </location>
</feature>
<feature type="compositionally biased region" description="Basic and acidic residues" evidence="2">
    <location>
        <begin position="1863"/>
        <end position="1907"/>
    </location>
</feature>
<feature type="compositionally biased region" description="Basic and acidic residues" evidence="2">
    <location>
        <begin position="2771"/>
        <end position="2796"/>
    </location>
</feature>
<feature type="compositionally biased region" description="Polar residues" evidence="2">
    <location>
        <begin position="1980"/>
        <end position="1989"/>
    </location>
</feature>
<feature type="region of interest" description="Disordered" evidence="2">
    <location>
        <begin position="1238"/>
        <end position="1298"/>
    </location>
</feature>
<feature type="region of interest" description="Disordered" evidence="2">
    <location>
        <begin position="1169"/>
        <end position="1197"/>
    </location>
</feature>
<gene>
    <name evidence="3" type="ORF">PYX00_003384</name>
</gene>
<dbReference type="EMBL" id="JARGDH010000002">
    <property type="protein sequence ID" value="KAL0275572.1"/>
    <property type="molecule type" value="Genomic_DNA"/>
</dbReference>
<comment type="caution">
    <text evidence="3">The sequence shown here is derived from an EMBL/GenBank/DDBJ whole genome shotgun (WGS) entry which is preliminary data.</text>
</comment>
<feature type="region of interest" description="Disordered" evidence="2">
    <location>
        <begin position="2612"/>
        <end position="2837"/>
    </location>
</feature>
<feature type="compositionally biased region" description="Basic and acidic residues" evidence="2">
    <location>
        <begin position="1507"/>
        <end position="1522"/>
    </location>
</feature>
<feature type="compositionally biased region" description="Basic and acidic residues" evidence="2">
    <location>
        <begin position="2900"/>
        <end position="2912"/>
    </location>
</feature>
<name>A0AAW2I1R8_9NEOP</name>
<feature type="compositionally biased region" description="Low complexity" evidence="2">
    <location>
        <begin position="1624"/>
        <end position="1641"/>
    </location>
</feature>
<feature type="compositionally biased region" description="Polar residues" evidence="2">
    <location>
        <begin position="1269"/>
        <end position="1280"/>
    </location>
</feature>
<feature type="compositionally biased region" description="Basic and acidic residues" evidence="2">
    <location>
        <begin position="1842"/>
        <end position="1853"/>
    </location>
</feature>
<feature type="compositionally biased region" description="Basic and acidic residues" evidence="2">
    <location>
        <begin position="73"/>
        <end position="87"/>
    </location>
</feature>
<feature type="compositionally biased region" description="Basic and acidic residues" evidence="2">
    <location>
        <begin position="3087"/>
        <end position="3101"/>
    </location>
</feature>
<feature type="compositionally biased region" description="Basic and acidic residues" evidence="2">
    <location>
        <begin position="1795"/>
        <end position="1828"/>
    </location>
</feature>
<feature type="compositionally biased region" description="Basic and acidic residues" evidence="2">
    <location>
        <begin position="872"/>
        <end position="896"/>
    </location>
</feature>
<feature type="compositionally biased region" description="Basic and acidic residues" evidence="2">
    <location>
        <begin position="2803"/>
        <end position="2821"/>
    </location>
</feature>
<evidence type="ECO:0000256" key="2">
    <source>
        <dbReference type="SAM" id="MobiDB-lite"/>
    </source>
</evidence>
<feature type="region of interest" description="Disordered" evidence="2">
    <location>
        <begin position="1774"/>
        <end position="1940"/>
    </location>
</feature>
<feature type="compositionally biased region" description="Basic and acidic residues" evidence="2">
    <location>
        <begin position="137"/>
        <end position="155"/>
    </location>
</feature>
<feature type="region of interest" description="Disordered" evidence="2">
    <location>
        <begin position="2314"/>
        <end position="2335"/>
    </location>
</feature>